<dbReference type="InterPro" id="IPR032378">
    <property type="entry name" value="ZC3H15/TMA46_C"/>
</dbReference>
<dbReference type="CDD" id="cd23816">
    <property type="entry name" value="RWD_RWDD1"/>
    <property type="match status" value="1"/>
</dbReference>
<proteinExistence type="predicted"/>
<dbReference type="Gene3D" id="3.10.110.10">
    <property type="entry name" value="Ubiquitin Conjugating Enzyme"/>
    <property type="match status" value="1"/>
</dbReference>
<evidence type="ECO:0000256" key="1">
    <source>
        <dbReference type="SAM" id="MobiDB-lite"/>
    </source>
</evidence>
<evidence type="ECO:0000313" key="4">
    <source>
        <dbReference type="Proteomes" id="UP000887568"/>
    </source>
</evidence>
<protein>
    <recommendedName>
        <fullName evidence="2">RWD domain-containing protein</fullName>
    </recommendedName>
</protein>
<dbReference type="Pfam" id="PF05773">
    <property type="entry name" value="RWD"/>
    <property type="match status" value="1"/>
</dbReference>
<evidence type="ECO:0000313" key="3">
    <source>
        <dbReference type="EnsemblMetazoa" id="XP_038048027.1"/>
    </source>
</evidence>
<dbReference type="OMA" id="QWDEHKK"/>
<reference evidence="3" key="1">
    <citation type="submission" date="2022-11" db="UniProtKB">
        <authorList>
            <consortium name="EnsemblMetazoa"/>
        </authorList>
    </citation>
    <scope>IDENTIFICATION</scope>
</reference>
<evidence type="ECO:0000259" key="2">
    <source>
        <dbReference type="PROSITE" id="PS50908"/>
    </source>
</evidence>
<dbReference type="OrthoDB" id="277175at2759"/>
<dbReference type="CTD" id="51389"/>
<feature type="region of interest" description="Disordered" evidence="1">
    <location>
        <begin position="117"/>
        <end position="141"/>
    </location>
</feature>
<dbReference type="SUPFAM" id="SSF54495">
    <property type="entry name" value="UBC-like"/>
    <property type="match status" value="1"/>
</dbReference>
<dbReference type="Proteomes" id="UP000887568">
    <property type="component" value="Unplaced"/>
</dbReference>
<dbReference type="InterPro" id="IPR006575">
    <property type="entry name" value="RWD_dom"/>
</dbReference>
<dbReference type="EnsemblMetazoa" id="XM_038192099.1">
    <property type="protein sequence ID" value="XP_038048027.1"/>
    <property type="gene ID" value="LOC119722082"/>
</dbReference>
<name>A0A913Z8G1_PATMI</name>
<accession>A0A913Z8G1</accession>
<sequence length="230" mass="27000">MTDYQEEQTNEIAALESIYPEEFSVLSDDPHSFRITVRSEDTGNEEDEIYSATLEFTYTPTYPDEAPLYEVTEDGNVEEEDRDKITEILQQQIEENLGMAMVFTLVSATQEFLNNKVDEDQRVQMEEKRQQEEEEDRVKEEEAQKLKGTLVTIESFLAWKDKFDQERLMAKKKKTTGEQTKKLSGKELFEKDHNLYESDMALLDENDRVEVDESLFQEMDDLDLELEDED</sequence>
<dbReference type="GeneID" id="119722082"/>
<dbReference type="PANTHER" id="PTHR12292">
    <property type="entry name" value="RWD DOMAIN-CONTAINING PROTEIN"/>
    <property type="match status" value="1"/>
</dbReference>
<organism evidence="3 4">
    <name type="scientific">Patiria miniata</name>
    <name type="common">Bat star</name>
    <name type="synonym">Asterina miniata</name>
    <dbReference type="NCBI Taxonomy" id="46514"/>
    <lineage>
        <taxon>Eukaryota</taxon>
        <taxon>Metazoa</taxon>
        <taxon>Echinodermata</taxon>
        <taxon>Eleutherozoa</taxon>
        <taxon>Asterozoa</taxon>
        <taxon>Asteroidea</taxon>
        <taxon>Valvatacea</taxon>
        <taxon>Valvatida</taxon>
        <taxon>Asterinidae</taxon>
        <taxon>Patiria</taxon>
    </lineage>
</organism>
<dbReference type="RefSeq" id="XP_038048027.1">
    <property type="nucleotide sequence ID" value="XM_038192099.1"/>
</dbReference>
<feature type="domain" description="RWD" evidence="2">
    <location>
        <begin position="10"/>
        <end position="116"/>
    </location>
</feature>
<keyword evidence="4" id="KW-1185">Reference proteome</keyword>
<dbReference type="PROSITE" id="PS50908">
    <property type="entry name" value="RWD"/>
    <property type="match status" value="1"/>
</dbReference>
<dbReference type="Pfam" id="PF16543">
    <property type="entry name" value="DFRP_C"/>
    <property type="match status" value="1"/>
</dbReference>
<dbReference type="FunFam" id="3.10.110.10:FF:000075">
    <property type="entry name" value="RWD domain-containing protein (Gir2)"/>
    <property type="match status" value="1"/>
</dbReference>
<dbReference type="InterPro" id="IPR016135">
    <property type="entry name" value="UBQ-conjugating_enzyme/RWD"/>
</dbReference>
<dbReference type="InterPro" id="IPR040213">
    <property type="entry name" value="GIR2-like"/>
</dbReference>
<dbReference type="SMART" id="SM00591">
    <property type="entry name" value="RWD"/>
    <property type="match status" value="1"/>
</dbReference>
<dbReference type="AlphaFoldDB" id="A0A913Z8G1"/>